<comment type="catalytic activity">
    <reaction evidence="2">
        <text>oxidized coenzyme F420-(gamma-L-Glu)(n) + a quinol + H(+) = reduced coenzyme F420-(gamma-L-Glu)(n) + a quinone</text>
        <dbReference type="Rhea" id="RHEA:39663"/>
        <dbReference type="Rhea" id="RHEA-COMP:12939"/>
        <dbReference type="Rhea" id="RHEA-COMP:14378"/>
        <dbReference type="ChEBI" id="CHEBI:15378"/>
        <dbReference type="ChEBI" id="CHEBI:24646"/>
        <dbReference type="ChEBI" id="CHEBI:132124"/>
        <dbReference type="ChEBI" id="CHEBI:133980"/>
        <dbReference type="ChEBI" id="CHEBI:139511"/>
    </reaction>
</comment>
<name>A0A3L7J6Y4_9MICO</name>
<sequence length="150" mass="16585">MPLTGEYAPSTAGWARKQVELYESSGGTEGTTLRGMPVIVLTSVGSKSGKLRKTALMRVEHDGAYAVVASLGGAPKHPVWYFNLLKHPHVELQDGPEKHDYLAREVTGSEKAQWWERAVAAYPPYADYQKKTDREIPVFVLKRMPDGADS</sequence>
<comment type="similarity">
    <text evidence="1">Belongs to the F420H(2)-dependent quinone reductase family.</text>
</comment>
<evidence type="ECO:0000256" key="2">
    <source>
        <dbReference type="ARBA" id="ARBA00049106"/>
    </source>
</evidence>
<dbReference type="GO" id="GO:0016491">
    <property type="term" value="F:oxidoreductase activity"/>
    <property type="evidence" value="ECO:0007669"/>
    <property type="project" value="InterPro"/>
</dbReference>
<dbReference type="PANTHER" id="PTHR39428:SF3">
    <property type="entry name" value="DEAZAFLAVIN-DEPENDENT NITROREDUCTASE"/>
    <property type="match status" value="1"/>
</dbReference>
<protein>
    <submittedName>
        <fullName evidence="3">Nitroreductase family deazaflavin-dependent oxidoreductase</fullName>
    </submittedName>
</protein>
<dbReference type="AlphaFoldDB" id="A0A3L7J6Y4"/>
<dbReference type="NCBIfam" id="TIGR00026">
    <property type="entry name" value="hi_GC_TIGR00026"/>
    <property type="match status" value="1"/>
</dbReference>
<keyword evidence="4" id="KW-1185">Reference proteome</keyword>
<dbReference type="GO" id="GO:0070967">
    <property type="term" value="F:coenzyme F420 binding"/>
    <property type="evidence" value="ECO:0007669"/>
    <property type="project" value="TreeGrafter"/>
</dbReference>
<organism evidence="3 4">
    <name type="scientific">Mycetocola zhadangensis</name>
    <dbReference type="NCBI Taxonomy" id="1164595"/>
    <lineage>
        <taxon>Bacteria</taxon>
        <taxon>Bacillati</taxon>
        <taxon>Actinomycetota</taxon>
        <taxon>Actinomycetes</taxon>
        <taxon>Micrococcales</taxon>
        <taxon>Microbacteriaceae</taxon>
        <taxon>Mycetocola</taxon>
    </lineage>
</organism>
<reference evidence="3 4" key="1">
    <citation type="submission" date="2018-10" db="EMBL/GenBank/DDBJ databases">
        <authorList>
            <person name="Li J."/>
        </authorList>
    </citation>
    <scope>NUCLEOTIDE SEQUENCE [LARGE SCALE GENOMIC DNA]</scope>
    <source>
        <strain evidence="3 4">ZD1-4</strain>
    </source>
</reference>
<dbReference type="Proteomes" id="UP000282460">
    <property type="component" value="Unassembled WGS sequence"/>
</dbReference>
<comment type="caution">
    <text evidence="3">The sequence shown here is derived from an EMBL/GenBank/DDBJ whole genome shotgun (WGS) entry which is preliminary data.</text>
</comment>
<dbReference type="Pfam" id="PF04075">
    <property type="entry name" value="F420H2_quin_red"/>
    <property type="match status" value="1"/>
</dbReference>
<gene>
    <name evidence="3" type="ORF">D9V28_01910</name>
</gene>
<dbReference type="GO" id="GO:0005886">
    <property type="term" value="C:plasma membrane"/>
    <property type="evidence" value="ECO:0007669"/>
    <property type="project" value="TreeGrafter"/>
</dbReference>
<dbReference type="InterPro" id="IPR012349">
    <property type="entry name" value="Split_barrel_FMN-bd"/>
</dbReference>
<evidence type="ECO:0000313" key="3">
    <source>
        <dbReference type="EMBL" id="RLQ86487.1"/>
    </source>
</evidence>
<evidence type="ECO:0000256" key="1">
    <source>
        <dbReference type="ARBA" id="ARBA00008710"/>
    </source>
</evidence>
<proteinExistence type="inferred from homology"/>
<dbReference type="RefSeq" id="WP_121658847.1">
    <property type="nucleotide sequence ID" value="NZ_BMEK01000001.1"/>
</dbReference>
<dbReference type="Gene3D" id="2.30.110.10">
    <property type="entry name" value="Electron Transport, Fmn-binding Protein, Chain A"/>
    <property type="match status" value="1"/>
</dbReference>
<evidence type="ECO:0000313" key="4">
    <source>
        <dbReference type="Proteomes" id="UP000282460"/>
    </source>
</evidence>
<dbReference type="PANTHER" id="PTHR39428">
    <property type="entry name" value="F420H(2)-DEPENDENT QUINONE REDUCTASE RV1261C"/>
    <property type="match status" value="1"/>
</dbReference>
<dbReference type="InterPro" id="IPR004378">
    <property type="entry name" value="F420H2_quin_Rdtase"/>
</dbReference>
<dbReference type="EMBL" id="RCWJ01000001">
    <property type="protein sequence ID" value="RLQ86487.1"/>
    <property type="molecule type" value="Genomic_DNA"/>
</dbReference>
<dbReference type="OrthoDB" id="8225825at2"/>
<accession>A0A3L7J6Y4</accession>